<keyword evidence="18" id="KW-1185">Reference proteome</keyword>
<dbReference type="InterPro" id="IPR012338">
    <property type="entry name" value="Beta-lactam/transpept-like"/>
</dbReference>
<evidence type="ECO:0000256" key="14">
    <source>
        <dbReference type="SAM" id="Phobius"/>
    </source>
</evidence>
<evidence type="ECO:0000256" key="12">
    <source>
        <dbReference type="ARBA" id="ARBA00023136"/>
    </source>
</evidence>
<evidence type="ECO:0000256" key="4">
    <source>
        <dbReference type="ARBA" id="ARBA00022475"/>
    </source>
</evidence>
<keyword evidence="13" id="KW-0961">Cell wall biogenesis/degradation</keyword>
<keyword evidence="7 14" id="KW-0812">Transmembrane</keyword>
<organism evidence="17 18">
    <name type="scientific">Allisonella histaminiformans</name>
    <dbReference type="NCBI Taxonomy" id="209880"/>
    <lineage>
        <taxon>Bacteria</taxon>
        <taxon>Bacillati</taxon>
        <taxon>Bacillota</taxon>
        <taxon>Negativicutes</taxon>
        <taxon>Veillonellales</taxon>
        <taxon>Veillonellaceae</taxon>
        <taxon>Allisonella</taxon>
    </lineage>
</organism>
<dbReference type="SUPFAM" id="SSF56601">
    <property type="entry name" value="beta-lactamase/transpeptidase-like"/>
    <property type="match status" value="1"/>
</dbReference>
<keyword evidence="12 14" id="KW-0472">Membrane</keyword>
<dbReference type="GO" id="GO:0008658">
    <property type="term" value="F:penicillin binding"/>
    <property type="evidence" value="ECO:0007669"/>
    <property type="project" value="InterPro"/>
</dbReference>
<dbReference type="Gene3D" id="3.40.710.10">
    <property type="entry name" value="DD-peptidase/beta-lactamase superfamily"/>
    <property type="match status" value="1"/>
</dbReference>
<keyword evidence="5" id="KW-0997">Cell inner membrane</keyword>
<dbReference type="InterPro" id="IPR017790">
    <property type="entry name" value="Penicillin-binding_protein_2"/>
</dbReference>
<dbReference type="Proteomes" id="UP000199689">
    <property type="component" value="Unassembled WGS sequence"/>
</dbReference>
<dbReference type="RefSeq" id="WP_234944899.1">
    <property type="nucleotide sequence ID" value="NZ_FMXA01000006.1"/>
</dbReference>
<evidence type="ECO:0000256" key="2">
    <source>
        <dbReference type="ARBA" id="ARBA00004236"/>
    </source>
</evidence>
<comment type="subcellular location">
    <subcellularLocation>
        <location evidence="2">Cell membrane</location>
    </subcellularLocation>
    <subcellularLocation>
        <location evidence="1">Membrane</location>
        <topology evidence="1">Single-pass membrane protein</topology>
    </subcellularLocation>
</comment>
<evidence type="ECO:0000256" key="1">
    <source>
        <dbReference type="ARBA" id="ARBA00004167"/>
    </source>
</evidence>
<dbReference type="InterPro" id="IPR005311">
    <property type="entry name" value="PBP_dimer"/>
</dbReference>
<dbReference type="PANTHER" id="PTHR30627">
    <property type="entry name" value="PEPTIDOGLYCAN D,D-TRANSPEPTIDASE"/>
    <property type="match status" value="1"/>
</dbReference>
<dbReference type="AlphaFoldDB" id="A0A1G5VC03"/>
<feature type="transmembrane region" description="Helical" evidence="14">
    <location>
        <begin position="23"/>
        <end position="43"/>
    </location>
</feature>
<dbReference type="GO" id="GO:0008360">
    <property type="term" value="P:regulation of cell shape"/>
    <property type="evidence" value="ECO:0007669"/>
    <property type="project" value="UniProtKB-KW"/>
</dbReference>
<dbReference type="GO" id="GO:0071555">
    <property type="term" value="P:cell wall organization"/>
    <property type="evidence" value="ECO:0007669"/>
    <property type="project" value="UniProtKB-KW"/>
</dbReference>
<evidence type="ECO:0000256" key="13">
    <source>
        <dbReference type="ARBA" id="ARBA00023316"/>
    </source>
</evidence>
<dbReference type="SUPFAM" id="SSF56519">
    <property type="entry name" value="Penicillin binding protein dimerisation domain"/>
    <property type="match status" value="1"/>
</dbReference>
<evidence type="ECO:0000256" key="9">
    <source>
        <dbReference type="ARBA" id="ARBA00022960"/>
    </source>
</evidence>
<dbReference type="NCBIfam" id="TIGR03423">
    <property type="entry name" value="pbp2_mrdA"/>
    <property type="match status" value="1"/>
</dbReference>
<keyword evidence="11 14" id="KW-1133">Transmembrane helix</keyword>
<evidence type="ECO:0000313" key="17">
    <source>
        <dbReference type="EMBL" id="SDA43350.1"/>
    </source>
</evidence>
<dbReference type="InterPro" id="IPR001460">
    <property type="entry name" value="PCN-bd_Tpept"/>
</dbReference>
<evidence type="ECO:0000256" key="7">
    <source>
        <dbReference type="ARBA" id="ARBA00022692"/>
    </source>
</evidence>
<accession>A0A1G5VC03</accession>
<dbReference type="Pfam" id="PF03717">
    <property type="entry name" value="PBP_dimer"/>
    <property type="match status" value="1"/>
</dbReference>
<dbReference type="GO" id="GO:0071972">
    <property type="term" value="F:peptidoglycan L,D-transpeptidase activity"/>
    <property type="evidence" value="ECO:0007669"/>
    <property type="project" value="TreeGrafter"/>
</dbReference>
<evidence type="ECO:0000256" key="3">
    <source>
        <dbReference type="ARBA" id="ARBA00007171"/>
    </source>
</evidence>
<evidence type="ECO:0000259" key="15">
    <source>
        <dbReference type="Pfam" id="PF00905"/>
    </source>
</evidence>
<keyword evidence="10" id="KW-0573">Peptidoglycan synthesis</keyword>
<dbReference type="GO" id="GO:0009252">
    <property type="term" value="P:peptidoglycan biosynthetic process"/>
    <property type="evidence" value="ECO:0007669"/>
    <property type="project" value="UniProtKB-KW"/>
</dbReference>
<dbReference type="InterPro" id="IPR036138">
    <property type="entry name" value="PBP_dimer_sf"/>
</dbReference>
<dbReference type="GO" id="GO:0009002">
    <property type="term" value="F:serine-type D-Ala-D-Ala carboxypeptidase activity"/>
    <property type="evidence" value="ECO:0007669"/>
    <property type="project" value="InterPro"/>
</dbReference>
<reference evidence="17 18" key="1">
    <citation type="submission" date="2016-10" db="EMBL/GenBank/DDBJ databases">
        <authorList>
            <person name="de Groot N.N."/>
        </authorList>
    </citation>
    <scope>NUCLEOTIDE SEQUENCE [LARGE SCALE GENOMIC DNA]</scope>
    <source>
        <strain evidence="17 18">DSM 15230</strain>
    </source>
</reference>
<keyword evidence="9" id="KW-0133">Cell shape</keyword>
<evidence type="ECO:0000256" key="10">
    <source>
        <dbReference type="ARBA" id="ARBA00022984"/>
    </source>
</evidence>
<dbReference type="GeneID" id="87755566"/>
<comment type="similarity">
    <text evidence="3">Belongs to the transpeptidase family.</text>
</comment>
<dbReference type="EMBL" id="FMXA01000006">
    <property type="protein sequence ID" value="SDA43350.1"/>
    <property type="molecule type" value="Genomic_DNA"/>
</dbReference>
<keyword evidence="6" id="KW-0645">Protease</keyword>
<evidence type="ECO:0000256" key="5">
    <source>
        <dbReference type="ARBA" id="ARBA00022519"/>
    </source>
</evidence>
<name>A0A1G5VC03_9FIRM</name>
<dbReference type="GO" id="GO:0006508">
    <property type="term" value="P:proteolysis"/>
    <property type="evidence" value="ECO:0007669"/>
    <property type="project" value="UniProtKB-KW"/>
</dbReference>
<gene>
    <name evidence="17" type="ORF">SAMN02910343_00524</name>
</gene>
<evidence type="ECO:0000256" key="8">
    <source>
        <dbReference type="ARBA" id="ARBA00022801"/>
    </source>
</evidence>
<dbReference type="PANTHER" id="PTHR30627:SF2">
    <property type="entry name" value="PEPTIDOGLYCAN D,D-TRANSPEPTIDASE MRDA"/>
    <property type="match status" value="1"/>
</dbReference>
<evidence type="ECO:0000259" key="16">
    <source>
        <dbReference type="Pfam" id="PF03717"/>
    </source>
</evidence>
<dbReference type="Pfam" id="PF00905">
    <property type="entry name" value="Transpeptidase"/>
    <property type="match status" value="1"/>
</dbReference>
<proteinExistence type="inferred from homology"/>
<feature type="domain" description="Penicillin-binding protein dimerisation" evidence="16">
    <location>
        <begin position="66"/>
        <end position="235"/>
    </location>
</feature>
<dbReference type="InterPro" id="IPR050515">
    <property type="entry name" value="Beta-lactam/transpept"/>
</dbReference>
<dbReference type="Gene3D" id="3.90.1310.10">
    <property type="entry name" value="Penicillin-binding protein 2a (Domain 2)"/>
    <property type="match status" value="1"/>
</dbReference>
<evidence type="ECO:0000256" key="6">
    <source>
        <dbReference type="ARBA" id="ARBA00022670"/>
    </source>
</evidence>
<feature type="domain" description="Penicillin-binding protein transpeptidase" evidence="15">
    <location>
        <begin position="281"/>
        <end position="599"/>
    </location>
</feature>
<evidence type="ECO:0000256" key="11">
    <source>
        <dbReference type="ARBA" id="ARBA00022989"/>
    </source>
</evidence>
<dbReference type="GO" id="GO:0005886">
    <property type="term" value="C:plasma membrane"/>
    <property type="evidence" value="ECO:0007669"/>
    <property type="project" value="UniProtKB-SubCell"/>
</dbReference>
<keyword evidence="4" id="KW-1003">Cell membrane</keyword>
<dbReference type="STRING" id="209880.SAMN02910343_00524"/>
<keyword evidence="8" id="KW-0378">Hydrolase</keyword>
<protein>
    <submittedName>
        <fullName evidence="17">Penicillin-binding protein 2</fullName>
    </submittedName>
</protein>
<sequence length="630" mass="69069">MVNKDKIPAFLERFKKKKEESRYTNIMYAIVCVLCVLGARLFWMQIIEGSYYKSEADGNRIRHLPVQAARGVMFDRNGQIMAGSRSAYSVVLPDDFKKNKISDAELNRLSQLIQMPVADIKQKIEDNKKAFGGLVIANDVGIDVATQIEERRDDYPNFIIEVRPLRVYPLNDAGGQILGYVGEAGPNDKDAEGNPYQLGTIIGRAGLEAEFNPYLEGKNGNKLVEVDASGRPVKTFDGIPVSQGHNIRLTLDSRIQRAAEDAIKEQMAKLGSTSSFATGASAVAMDPQTGAILAMVSWPSYDSNHFSQGITAAEWKDLINNPNHPMQNRTISSVYPPGSTFKVITASAALESHVTTPGERIFDSGKHWLIPKRNAQGEAFGWINFYDAMAKSDNVYFYEMGRRLGIDRLSAMARAYGIGRKTGIDLPGEAAGNMASAEYKKKVFHESWYLGETFDAAIGQSYTLVTPLQMAVVYSAIANGGYLYRPYMVSRIDNFDGTPLKIYSPQVVGTVPVSKTNLEIIRRSLRGVMQPGGTGGFMFSNYPIPIAGKSGTAQTHGVDNGWFIAFAPYDKPQIVVVVMFEHSGFGSQSAAPVVKKMMDAYFRVGSYQNATADTSATLDTDTSGKEGGQI</sequence>
<evidence type="ECO:0000313" key="18">
    <source>
        <dbReference type="Proteomes" id="UP000199689"/>
    </source>
</evidence>